<keyword evidence="5" id="KW-1185">Reference proteome</keyword>
<evidence type="ECO:0000313" key="4">
    <source>
        <dbReference type="EMBL" id="WYY07133.1"/>
    </source>
</evidence>
<dbReference type="EMBL" id="CP136137">
    <property type="protein sequence ID" value="WYY07133.1"/>
    <property type="molecule type" value="Genomic_DNA"/>
</dbReference>
<sequence>MRTLVKFSAVKSTAVKSTAVKLTAVAGVAAVLALSACSSNDAATGTDAAISLENCGQTVTLAEPATAAVTVNQGATESALAIGAQKQLVGTAYLDDAIAPQWADAYRSIEVLSDKYPDREQLLQKRPDLVTASYSSAFDDKALGSRQSLAGLDIATYVSPFGCADTSKRPAPSWDAIAAEIDDYGVLFGRADAATKVNTTMRTTLAELATRNAGAGTSVMWWDAQTDSPSVGGRDGGPQLVMDAVGATNAFAQLSGNWATTGWESVLKADPDVIVLIDADWDPAQAKRAYLESDPALRDLTAVRNQAFVVIPFSESTPGARLIDGATRLSAALAK</sequence>
<keyword evidence="2" id="KW-0732">Signal</keyword>
<dbReference type="RefSeq" id="WP_084247453.1">
    <property type="nucleotide sequence ID" value="NZ_CP136137.1"/>
</dbReference>
<feature type="chain" id="PRO_5046096034" evidence="2">
    <location>
        <begin position="43"/>
        <end position="335"/>
    </location>
</feature>
<dbReference type="InterPro" id="IPR002491">
    <property type="entry name" value="ABC_transptr_periplasmic_BD"/>
</dbReference>
<dbReference type="Proteomes" id="UP001479933">
    <property type="component" value="Chromosome"/>
</dbReference>
<dbReference type="PANTHER" id="PTHR30535:SF7">
    <property type="entry name" value="IRON(III) DICITRATE-BINDING PROTEIN"/>
    <property type="match status" value="1"/>
</dbReference>
<accession>A0ABZ2U0L7</accession>
<feature type="signal peptide" evidence="2">
    <location>
        <begin position="1"/>
        <end position="42"/>
    </location>
</feature>
<dbReference type="SUPFAM" id="SSF53807">
    <property type="entry name" value="Helical backbone' metal receptor"/>
    <property type="match status" value="1"/>
</dbReference>
<proteinExistence type="inferred from homology"/>
<dbReference type="InterPro" id="IPR050902">
    <property type="entry name" value="ABC_Transporter_SBP"/>
</dbReference>
<dbReference type="Gene3D" id="3.40.50.1980">
    <property type="entry name" value="Nitrogenase molybdenum iron protein domain"/>
    <property type="match status" value="2"/>
</dbReference>
<evidence type="ECO:0000259" key="3">
    <source>
        <dbReference type="PROSITE" id="PS50983"/>
    </source>
</evidence>
<comment type="similarity">
    <text evidence="1">Belongs to the bacterial solute-binding protein 8 family.</text>
</comment>
<evidence type="ECO:0000256" key="1">
    <source>
        <dbReference type="ARBA" id="ARBA00008814"/>
    </source>
</evidence>
<dbReference type="Pfam" id="PF01497">
    <property type="entry name" value="Peripla_BP_2"/>
    <property type="match status" value="1"/>
</dbReference>
<evidence type="ECO:0000256" key="2">
    <source>
        <dbReference type="SAM" id="SignalP"/>
    </source>
</evidence>
<organism evidence="4 5">
    <name type="scientific">Gordonia hydrophobica</name>
    <dbReference type="NCBI Taxonomy" id="40516"/>
    <lineage>
        <taxon>Bacteria</taxon>
        <taxon>Bacillati</taxon>
        <taxon>Actinomycetota</taxon>
        <taxon>Actinomycetes</taxon>
        <taxon>Mycobacteriales</taxon>
        <taxon>Gordoniaceae</taxon>
        <taxon>Gordonia</taxon>
    </lineage>
</organism>
<reference evidence="4 5" key="1">
    <citation type="journal article" date="2023" name="Virus Evol.">
        <title>Computational host range prediction-The good, the bad, and the ugly.</title>
        <authorList>
            <person name="Howell A.A."/>
            <person name="Versoza C.J."/>
            <person name="Pfeifer S.P."/>
        </authorList>
    </citation>
    <scope>NUCLEOTIDE SEQUENCE [LARGE SCALE GENOMIC DNA]</scope>
    <source>
        <strain evidence="4 5">1610/1b</strain>
    </source>
</reference>
<gene>
    <name evidence="4" type="ORF">RVF87_19320</name>
</gene>
<protein>
    <submittedName>
        <fullName evidence="4">ABC transporter substrate-binding protein</fullName>
    </submittedName>
</protein>
<name>A0ABZ2U0L7_9ACTN</name>
<dbReference type="PROSITE" id="PS50983">
    <property type="entry name" value="FE_B12_PBP"/>
    <property type="match status" value="1"/>
</dbReference>
<feature type="domain" description="Fe/B12 periplasmic-binding" evidence="3">
    <location>
        <begin position="67"/>
        <end position="335"/>
    </location>
</feature>
<dbReference type="PANTHER" id="PTHR30535">
    <property type="entry name" value="VITAMIN B12-BINDING PROTEIN"/>
    <property type="match status" value="1"/>
</dbReference>
<evidence type="ECO:0000313" key="5">
    <source>
        <dbReference type="Proteomes" id="UP001479933"/>
    </source>
</evidence>